<gene>
    <name evidence="1" type="ORF">MNBD_ALPHA09-755</name>
</gene>
<organism evidence="1">
    <name type="scientific">hydrothermal vent metagenome</name>
    <dbReference type="NCBI Taxonomy" id="652676"/>
    <lineage>
        <taxon>unclassified sequences</taxon>
        <taxon>metagenomes</taxon>
        <taxon>ecological metagenomes</taxon>
    </lineage>
</organism>
<dbReference type="GO" id="GO:0008233">
    <property type="term" value="F:peptidase activity"/>
    <property type="evidence" value="ECO:0007669"/>
    <property type="project" value="UniProtKB-KW"/>
</dbReference>
<dbReference type="AlphaFoldDB" id="A0A3B0THX7"/>
<dbReference type="PANTHER" id="PTHR30217">
    <property type="entry name" value="PEPTIDASE U32 FAMILY"/>
    <property type="match status" value="1"/>
</dbReference>
<evidence type="ECO:0000313" key="1">
    <source>
        <dbReference type="EMBL" id="VAW11759.1"/>
    </source>
</evidence>
<dbReference type="InterPro" id="IPR001539">
    <property type="entry name" value="Peptidase_U32"/>
</dbReference>
<proteinExistence type="predicted"/>
<dbReference type="GO" id="GO:0006508">
    <property type="term" value="P:proteolysis"/>
    <property type="evidence" value="ECO:0007669"/>
    <property type="project" value="UniProtKB-KW"/>
</dbReference>
<keyword evidence="1" id="KW-0645">Protease</keyword>
<dbReference type="Pfam" id="PF01136">
    <property type="entry name" value="Peptidase_U32"/>
    <property type="match status" value="1"/>
</dbReference>
<dbReference type="InterPro" id="IPR051454">
    <property type="entry name" value="RNA/ubiquinone_mod_enzymes"/>
</dbReference>
<name>A0A3B0THX7_9ZZZZ</name>
<sequence>MSTLFKPELVCPAGTPASLRTAVDAGADAVYCGFKGPTNARNFPGLNFTVDEMAKAVLYAHDHGAKVLAAINSFPTAGRIEIWKGAIDDAVRIGVDAVIVADIGMAGYLSKTHPDQRIHLSVQAGASSPEAIRYYCAEFDIKRVVLPRILTVAEIAQVHDEIPCEIEAFVFGNIGMMAEGRCSLTNYVTGLSTNMDGICSPANFVHYEEDEDRNLTTRLGEFAIDCLACDETAGYPTICKGRYNTAHRQKYYAFEEPVSLNLTRLLPDLMRAGVTALKIEGRQRSRAYIRAVVAAFRDAVDVYAEGGEPDIGNLLALTEGRKETQGAFRSKTWR</sequence>
<keyword evidence="1" id="KW-0378">Hydrolase</keyword>
<dbReference type="EMBL" id="UOEM01000034">
    <property type="protein sequence ID" value="VAW11759.1"/>
    <property type="molecule type" value="Genomic_DNA"/>
</dbReference>
<reference evidence="1" key="1">
    <citation type="submission" date="2018-06" db="EMBL/GenBank/DDBJ databases">
        <authorList>
            <person name="Zhirakovskaya E."/>
        </authorList>
    </citation>
    <scope>NUCLEOTIDE SEQUENCE</scope>
</reference>
<protein>
    <submittedName>
        <fullName evidence="1">Uncharacterized protease YhbU</fullName>
    </submittedName>
</protein>
<accession>A0A3B0THX7</accession>
<dbReference type="PANTHER" id="PTHR30217:SF3">
    <property type="entry name" value="UBIQUINONE BIOSYNTHESIS PROTEIN UBIU"/>
    <property type="match status" value="1"/>
</dbReference>